<proteinExistence type="predicted"/>
<dbReference type="GO" id="GO:0003677">
    <property type="term" value="F:DNA binding"/>
    <property type="evidence" value="ECO:0007669"/>
    <property type="project" value="UniProtKB-KW"/>
</dbReference>
<feature type="domain" description="HTH luxR-type" evidence="4">
    <location>
        <begin position="711"/>
        <end position="776"/>
    </location>
</feature>
<dbReference type="GO" id="GO:0006355">
    <property type="term" value="P:regulation of DNA-templated transcription"/>
    <property type="evidence" value="ECO:0007669"/>
    <property type="project" value="InterPro"/>
</dbReference>
<dbReference type="RefSeq" id="WP_060717266.1">
    <property type="nucleotide sequence ID" value="NZ_CP055266.1"/>
</dbReference>
<evidence type="ECO:0000313" key="5">
    <source>
        <dbReference type="EMBL" id="KAA3529986.1"/>
    </source>
</evidence>
<evidence type="ECO:0000313" key="6">
    <source>
        <dbReference type="Proteomes" id="UP000436911"/>
    </source>
</evidence>
<name>A0A368NZV3_AGRVI</name>
<evidence type="ECO:0000256" key="2">
    <source>
        <dbReference type="ARBA" id="ARBA00023125"/>
    </source>
</evidence>
<dbReference type="Proteomes" id="UP000436911">
    <property type="component" value="Unassembled WGS sequence"/>
</dbReference>
<dbReference type="AlphaFoldDB" id="A0A368NZV3"/>
<dbReference type="OrthoDB" id="8337506at2"/>
<protein>
    <submittedName>
        <fullName evidence="5">LuxR family transcriptional regulator</fullName>
    </submittedName>
</protein>
<keyword evidence="1" id="KW-0805">Transcription regulation</keyword>
<dbReference type="InterPro" id="IPR036388">
    <property type="entry name" value="WH-like_DNA-bd_sf"/>
</dbReference>
<comment type="caution">
    <text evidence="5">The sequence shown here is derived from an EMBL/GenBank/DDBJ whole genome shotgun (WGS) entry which is preliminary data.</text>
</comment>
<gene>
    <name evidence="5" type="ORF">DXT89_04285</name>
</gene>
<dbReference type="PANTHER" id="PTHR44688">
    <property type="entry name" value="DNA-BINDING TRANSCRIPTIONAL ACTIVATOR DEVR_DOSR"/>
    <property type="match status" value="1"/>
</dbReference>
<accession>A0A368NZV3</accession>
<evidence type="ECO:0000259" key="4">
    <source>
        <dbReference type="PROSITE" id="PS50043"/>
    </source>
</evidence>
<dbReference type="InterPro" id="IPR016032">
    <property type="entry name" value="Sig_transdc_resp-reg_C-effctor"/>
</dbReference>
<dbReference type="Pfam" id="PF00196">
    <property type="entry name" value="GerE"/>
    <property type="match status" value="1"/>
</dbReference>
<keyword evidence="3" id="KW-0804">Transcription</keyword>
<dbReference type="SUPFAM" id="SSF46894">
    <property type="entry name" value="C-terminal effector domain of the bipartite response regulators"/>
    <property type="match status" value="1"/>
</dbReference>
<evidence type="ECO:0000256" key="1">
    <source>
        <dbReference type="ARBA" id="ARBA00023015"/>
    </source>
</evidence>
<dbReference type="PANTHER" id="PTHR44688:SF16">
    <property type="entry name" value="DNA-BINDING TRANSCRIPTIONAL ACTIVATOR DEVR_DOSR"/>
    <property type="match status" value="1"/>
</dbReference>
<dbReference type="GeneID" id="60680549"/>
<keyword evidence="2" id="KW-0238">DNA-binding</keyword>
<dbReference type="PRINTS" id="PR00038">
    <property type="entry name" value="HTHLUXR"/>
</dbReference>
<dbReference type="EMBL" id="QUSG01000002">
    <property type="protein sequence ID" value="KAA3529986.1"/>
    <property type="molecule type" value="Genomic_DNA"/>
</dbReference>
<reference evidence="5 6" key="1">
    <citation type="submission" date="2018-08" db="EMBL/GenBank/DDBJ databases">
        <title>Genome sequencing of Agrobacterium vitis strain ICMP 10754.</title>
        <authorList>
            <person name="Visnovsky S.B."/>
            <person name="Pitman A.R."/>
        </authorList>
    </citation>
    <scope>NUCLEOTIDE SEQUENCE [LARGE SCALE GENOMIC DNA]</scope>
    <source>
        <strain evidence="5 6">ICMP 10754</strain>
    </source>
</reference>
<dbReference type="InterPro" id="IPR000792">
    <property type="entry name" value="Tscrpt_reg_LuxR_C"/>
</dbReference>
<dbReference type="SMART" id="SM00421">
    <property type="entry name" value="HTH_LUXR"/>
    <property type="match status" value="1"/>
</dbReference>
<dbReference type="PROSITE" id="PS50043">
    <property type="entry name" value="HTH_LUXR_2"/>
    <property type="match status" value="1"/>
</dbReference>
<evidence type="ECO:0000256" key="3">
    <source>
        <dbReference type="ARBA" id="ARBA00023163"/>
    </source>
</evidence>
<dbReference type="Gene3D" id="1.10.10.10">
    <property type="entry name" value="Winged helix-like DNA-binding domain superfamily/Winged helix DNA-binding domain"/>
    <property type="match status" value="1"/>
</dbReference>
<dbReference type="CDD" id="cd06170">
    <property type="entry name" value="LuxR_C_like"/>
    <property type="match status" value="1"/>
</dbReference>
<sequence length="779" mass="86939">MSKHNAKSMALPLPVSIARTGLIAHIVHDIRPVIVVTAPAGFGKTWFFQALIAALRADAALWTVYDRPAISPDLSRLEQGHRYAIALRPGESLLGLDRLRLYGQVLDLDGEDLLLPKDGLSHRDWDRCAGWPVLLSPGVDCQDALAGQSRLSKFLADDCLAGLDDADMSALLVCGESWPSWLAMRLPPLAHPATAACQRINSALPGALEQEMLRRLADPSRTDDPSGVLAQALRRNPRSLEAVILRLLACNQGKDALALFCKAGGWFLYYRLGHEAFLRVLIGLEAGCDDLPEELAISRAFLMIKAGDVAWAMQFLVQRFGVEIRNVLAVFSGDSALSLRVRLFRITVLIYEDVAPTDRLLEALFEIGGELPLDEPEQRGSFYNAMLEFFLRLRRYEEANGMAEKAMKAYRQADCPILCFYIALHQSVLSLLTSDFNRMGQSLRLAEEMLAKTGFDSPGDRRFLDLLTACMAYENGEPAVLLGFLQEEMAAMIAGELWPSLADVAIYYGSHALSVHMSTRVALRFLDGWSVYQPMNRQFRLSLDVRKAQILQSGNCWGDATRLLAPLRAGFDRVWIESAQEALARLAGRDEITLALSWLRQISYERPGFPHLDRKLEVMLTNPHLLVRQEIAVSLWLAFVLRQTQQNSRARTLLRQVFERCASHGGLTALAEEWLFLDLLLQDKRIVEFVMAATPARAILRRLDKGRHSSLAAARTRLTQQELKILTMLAEGASNKLIARNGGISEPTVKFHLKNVYRKLGCSRRHEAIAAARALGWVR</sequence>
<organism evidence="5 6">
    <name type="scientific">Agrobacterium vitis</name>
    <name type="common">Rhizobium vitis</name>
    <dbReference type="NCBI Taxonomy" id="373"/>
    <lineage>
        <taxon>Bacteria</taxon>
        <taxon>Pseudomonadati</taxon>
        <taxon>Pseudomonadota</taxon>
        <taxon>Alphaproteobacteria</taxon>
        <taxon>Hyphomicrobiales</taxon>
        <taxon>Rhizobiaceae</taxon>
        <taxon>Rhizobium/Agrobacterium group</taxon>
        <taxon>Agrobacterium</taxon>
    </lineage>
</organism>